<accession>A0ABW3FGF9</accession>
<dbReference type="RefSeq" id="WP_377213437.1">
    <property type="nucleotide sequence ID" value="NZ_JBHTJV010000013.1"/>
</dbReference>
<dbReference type="EMBL" id="JBHTJV010000013">
    <property type="protein sequence ID" value="MFD0917581.1"/>
    <property type="molecule type" value="Genomic_DNA"/>
</dbReference>
<dbReference type="Proteomes" id="UP001597101">
    <property type="component" value="Unassembled WGS sequence"/>
</dbReference>
<keyword evidence="2" id="KW-1185">Reference proteome</keyword>
<evidence type="ECO:0000313" key="2">
    <source>
        <dbReference type="Proteomes" id="UP001597101"/>
    </source>
</evidence>
<evidence type="ECO:0000313" key="1">
    <source>
        <dbReference type="EMBL" id="MFD0917581.1"/>
    </source>
</evidence>
<reference evidence="2" key="1">
    <citation type="journal article" date="2019" name="Int. J. Syst. Evol. Microbiol.">
        <title>The Global Catalogue of Microorganisms (GCM) 10K type strain sequencing project: providing services to taxonomists for standard genome sequencing and annotation.</title>
        <authorList>
            <consortium name="The Broad Institute Genomics Platform"/>
            <consortium name="The Broad Institute Genome Sequencing Center for Infectious Disease"/>
            <person name="Wu L."/>
            <person name="Ma J."/>
        </authorList>
    </citation>
    <scope>NUCLEOTIDE SEQUENCE [LARGE SCALE GENOMIC DNA]</scope>
    <source>
        <strain evidence="2">CCUG 60023</strain>
    </source>
</reference>
<protein>
    <recommendedName>
        <fullName evidence="3">DUF1963 domain-containing protein</fullName>
    </recommendedName>
</protein>
<evidence type="ECO:0008006" key="3">
    <source>
        <dbReference type="Google" id="ProtNLM"/>
    </source>
</evidence>
<proteinExistence type="predicted"/>
<organism evidence="1 2">
    <name type="scientific">Pseudahrensia aquimaris</name>
    <dbReference type="NCBI Taxonomy" id="744461"/>
    <lineage>
        <taxon>Bacteria</taxon>
        <taxon>Pseudomonadati</taxon>
        <taxon>Pseudomonadota</taxon>
        <taxon>Alphaproteobacteria</taxon>
        <taxon>Hyphomicrobiales</taxon>
        <taxon>Ahrensiaceae</taxon>
        <taxon>Pseudahrensia</taxon>
    </lineage>
</organism>
<name>A0ABW3FGF9_9HYPH</name>
<gene>
    <name evidence="1" type="ORF">ACFQ14_14315</name>
</gene>
<comment type="caution">
    <text evidence="1">The sequence shown here is derived from an EMBL/GenBank/DDBJ whole genome shotgun (WGS) entry which is preliminary data.</text>
</comment>
<sequence>MALKQILNGLFGKQTSNARQARDVIPQPHHFNPVFAFVDVSERSSTPPLGWIGGESHHPELLNLPDRQDPTRFQLCEIDCAQLPADAWGGLGPREGKLVVHLSVGEVLQAQAHLIQANTAIAPVPASVPKDFSCYYYEQSKLPDFALEMPAWPIRLAEAPTSGKVSDLRNPQPVGDPFADLPLSDPLVRPTSLRQLRLLVEVAHTALSSRHEKVLVSLKNFGSEDGGNPELCDVLESQIAGFDKMIIDLTNRYRDQLFTVQNWLDEYDRIKDLIALQLEESLARGEPFARALDESAVQGIARSASTYPISSSDKKAAADLGASTTALSKQISEQFVDLPITVTRDINYAGYRKLRAESPGEWQEIAQKIRKIRAEHVRLCFVCFEESAARMKQSGQDDDASSIYFKVGMGTPPNSLDEAIDGLQKNRERAERLLADLTDTDKLEAERARLTSWVEKRSSGLEVLNRMKEQLASTPEEGLKIGDWEHVSELLQAMIDQNLVSRSDFEHYRTLRSLVLQRDYAENAGAMRADVKKELKKLWRSQARSAPIQFGGMPEGQCIEFAANMPRSVMLIEVSTNYLTGHMFGDVGSVVISTDSERLARGDFSDLKLDVSN</sequence>